<protein>
    <submittedName>
        <fullName evidence="10">Endothelin-converting enzyme</fullName>
    </submittedName>
</protein>
<keyword evidence="7" id="KW-0482">Metalloprotease</keyword>
<keyword evidence="6" id="KW-0862">Zinc</keyword>
<reference evidence="10" key="1">
    <citation type="journal article" date="2020" name="Stud. Mycol.">
        <title>101 Dothideomycetes genomes: a test case for predicting lifestyles and emergence of pathogens.</title>
        <authorList>
            <person name="Haridas S."/>
            <person name="Albert R."/>
            <person name="Binder M."/>
            <person name="Bloem J."/>
            <person name="Labutti K."/>
            <person name="Salamov A."/>
            <person name="Andreopoulos B."/>
            <person name="Baker S."/>
            <person name="Barry K."/>
            <person name="Bills G."/>
            <person name="Bluhm B."/>
            <person name="Cannon C."/>
            <person name="Castanera R."/>
            <person name="Culley D."/>
            <person name="Daum C."/>
            <person name="Ezra D."/>
            <person name="Gonzalez J."/>
            <person name="Henrissat B."/>
            <person name="Kuo A."/>
            <person name="Liang C."/>
            <person name="Lipzen A."/>
            <person name="Lutzoni F."/>
            <person name="Magnuson J."/>
            <person name="Mondo S."/>
            <person name="Nolan M."/>
            <person name="Ohm R."/>
            <person name="Pangilinan J."/>
            <person name="Park H.-J."/>
            <person name="Ramirez L."/>
            <person name="Alfaro M."/>
            <person name="Sun H."/>
            <person name="Tritt A."/>
            <person name="Yoshinaga Y."/>
            <person name="Zwiers L.-H."/>
            <person name="Turgeon B."/>
            <person name="Goodwin S."/>
            <person name="Spatafora J."/>
            <person name="Crous P."/>
            <person name="Grigoriev I."/>
        </authorList>
    </citation>
    <scope>NUCLEOTIDE SEQUENCE</scope>
    <source>
        <strain evidence="10">CBS 115976</strain>
    </source>
</reference>
<evidence type="ECO:0000259" key="8">
    <source>
        <dbReference type="Pfam" id="PF01431"/>
    </source>
</evidence>
<dbReference type="GO" id="GO:0005886">
    <property type="term" value="C:plasma membrane"/>
    <property type="evidence" value="ECO:0007669"/>
    <property type="project" value="TreeGrafter"/>
</dbReference>
<feature type="domain" description="Peptidase M13 N-terminal" evidence="9">
    <location>
        <begin position="78"/>
        <end position="487"/>
    </location>
</feature>
<comment type="cofactor">
    <cofactor evidence="1">
        <name>Zn(2+)</name>
        <dbReference type="ChEBI" id="CHEBI:29105"/>
    </cofactor>
</comment>
<dbReference type="Gene3D" id="1.10.1380.10">
    <property type="entry name" value="Neutral endopeptidase , domain2"/>
    <property type="match status" value="1"/>
</dbReference>
<feature type="domain" description="Peptidase M13 C-terminal" evidence="8">
    <location>
        <begin position="549"/>
        <end position="747"/>
    </location>
</feature>
<dbReference type="Pfam" id="PF05649">
    <property type="entry name" value="Peptidase_M13_N"/>
    <property type="match status" value="1"/>
</dbReference>
<evidence type="ECO:0000256" key="7">
    <source>
        <dbReference type="ARBA" id="ARBA00023049"/>
    </source>
</evidence>
<gene>
    <name evidence="10" type="ORF">BT63DRAFT_481557</name>
</gene>
<evidence type="ECO:0000259" key="9">
    <source>
        <dbReference type="Pfam" id="PF05649"/>
    </source>
</evidence>
<dbReference type="GO" id="GO:0046872">
    <property type="term" value="F:metal ion binding"/>
    <property type="evidence" value="ECO:0007669"/>
    <property type="project" value="UniProtKB-KW"/>
</dbReference>
<proteinExistence type="inferred from homology"/>
<dbReference type="InterPro" id="IPR000718">
    <property type="entry name" value="Peptidase_M13"/>
</dbReference>
<name>A0A6A6U4P6_9PEZI</name>
<evidence type="ECO:0000256" key="1">
    <source>
        <dbReference type="ARBA" id="ARBA00001947"/>
    </source>
</evidence>
<evidence type="ECO:0000256" key="3">
    <source>
        <dbReference type="ARBA" id="ARBA00022670"/>
    </source>
</evidence>
<dbReference type="AlphaFoldDB" id="A0A6A6U4P6"/>
<dbReference type="CDD" id="cd08662">
    <property type="entry name" value="M13"/>
    <property type="match status" value="1"/>
</dbReference>
<dbReference type="InterPro" id="IPR042089">
    <property type="entry name" value="Peptidase_M13_dom_2"/>
</dbReference>
<organism evidence="10 11">
    <name type="scientific">Microthyrium microscopicum</name>
    <dbReference type="NCBI Taxonomy" id="703497"/>
    <lineage>
        <taxon>Eukaryota</taxon>
        <taxon>Fungi</taxon>
        <taxon>Dikarya</taxon>
        <taxon>Ascomycota</taxon>
        <taxon>Pezizomycotina</taxon>
        <taxon>Dothideomycetes</taxon>
        <taxon>Dothideomycetes incertae sedis</taxon>
        <taxon>Microthyriales</taxon>
        <taxon>Microthyriaceae</taxon>
        <taxon>Microthyrium</taxon>
    </lineage>
</organism>
<dbReference type="Proteomes" id="UP000799302">
    <property type="component" value="Unassembled WGS sequence"/>
</dbReference>
<sequence length="755" mass="84980">MKGLVHAAIAGAVWSPTSWARATGGLTRHQHIPLTLERREESSQQVDSAAELCTTTKCRDYAKYILDSFSPNYTAIDPCTDFDKWSCDGWTANHQYRPEQSSLSVSSVLSDSNRDMLHAILEGQYPANSTFTGQDQTLDKANFDKMKTAYNTCMAEDKIKEYGLNPLQDLLDDFEEVFPMKAERDREGSYKDELTAVATWLQKNQVAGLLSSSPGANDMSPDEVIIGLDASEIQLPKAYYNKSVVLTNYTRAIAQMYQVLSSGDPIDESPIPAWKNSSLFEKAKRVVDFEKLIADKVAEPEVKNDIKYSYNLKTLGELDTLVPQISIQQYLKNLAPPGYPIDSKRTVIAYDIGYFGNLSEIIKTTSRQTLHDYFEWRLIITHSERLHSNYTAPVRRFKNVLNGKEPDASPLRWRSCISEVDDSLGHLLGAAYIQRLFTKQDKARGDQVINDVKRVFGDNLKYLDWMSNSSKAVAAEKVKNIIPKIGYQVQNPNEESPSDLNQYYTNLRLSADYFGNGQAGYKWAQNKTWHDLLKPTDRTQWGMTSPTVNAYFNPPLNEIVFPAGIMQPPFFNSELPNYVSYGGFGATAGHELTHGFDDNGSKYDVNGKYREWWDNETTAKFEAKTQCFVKQYNEYTVEGLEGEKVHVNGKLTLPENIADSGGLNAAFRAWKDRQTASGKQDPALPGLEKLTNEQLFFVSYGNGWCEKVRKEALLSQVLSDPHSPADKRILGPLANSADFKKAFNCPVKKATCDLW</sequence>
<dbReference type="PANTHER" id="PTHR11733:SF167">
    <property type="entry name" value="FI17812P1-RELATED"/>
    <property type="match status" value="1"/>
</dbReference>
<keyword evidence="3" id="KW-0645">Protease</keyword>
<keyword evidence="5" id="KW-0378">Hydrolase</keyword>
<dbReference type="SUPFAM" id="SSF55486">
    <property type="entry name" value="Metalloproteases ('zincins'), catalytic domain"/>
    <property type="match status" value="1"/>
</dbReference>
<dbReference type="PROSITE" id="PS51885">
    <property type="entry name" value="NEPRILYSIN"/>
    <property type="match status" value="1"/>
</dbReference>
<dbReference type="OrthoDB" id="6475849at2759"/>
<dbReference type="PANTHER" id="PTHR11733">
    <property type="entry name" value="ZINC METALLOPROTEASE FAMILY M13 NEPRILYSIN-RELATED"/>
    <property type="match status" value="1"/>
</dbReference>
<dbReference type="Pfam" id="PF01431">
    <property type="entry name" value="Peptidase_M13"/>
    <property type="match status" value="1"/>
</dbReference>
<evidence type="ECO:0000313" key="10">
    <source>
        <dbReference type="EMBL" id="KAF2667112.1"/>
    </source>
</evidence>
<evidence type="ECO:0000256" key="6">
    <source>
        <dbReference type="ARBA" id="ARBA00022833"/>
    </source>
</evidence>
<dbReference type="PRINTS" id="PR00786">
    <property type="entry name" value="NEPRILYSIN"/>
</dbReference>
<dbReference type="EMBL" id="MU004238">
    <property type="protein sequence ID" value="KAF2667112.1"/>
    <property type="molecule type" value="Genomic_DNA"/>
</dbReference>
<comment type="similarity">
    <text evidence="2">Belongs to the peptidase M13 family.</text>
</comment>
<keyword evidence="11" id="KW-1185">Reference proteome</keyword>
<dbReference type="InterPro" id="IPR018497">
    <property type="entry name" value="Peptidase_M13_C"/>
</dbReference>
<keyword evidence="4" id="KW-0479">Metal-binding</keyword>
<evidence type="ECO:0000256" key="4">
    <source>
        <dbReference type="ARBA" id="ARBA00022723"/>
    </source>
</evidence>
<dbReference type="Gene3D" id="3.40.390.10">
    <property type="entry name" value="Collagenase (Catalytic Domain)"/>
    <property type="match status" value="1"/>
</dbReference>
<dbReference type="GO" id="GO:0004222">
    <property type="term" value="F:metalloendopeptidase activity"/>
    <property type="evidence" value="ECO:0007669"/>
    <property type="project" value="InterPro"/>
</dbReference>
<evidence type="ECO:0000313" key="11">
    <source>
        <dbReference type="Proteomes" id="UP000799302"/>
    </source>
</evidence>
<dbReference type="InterPro" id="IPR008753">
    <property type="entry name" value="Peptidase_M13_N"/>
</dbReference>
<evidence type="ECO:0000256" key="5">
    <source>
        <dbReference type="ARBA" id="ARBA00022801"/>
    </source>
</evidence>
<accession>A0A6A6U4P6</accession>
<dbReference type="InterPro" id="IPR024079">
    <property type="entry name" value="MetalloPept_cat_dom_sf"/>
</dbReference>
<evidence type="ECO:0000256" key="2">
    <source>
        <dbReference type="ARBA" id="ARBA00007357"/>
    </source>
</evidence>
<dbReference type="GO" id="GO:0016485">
    <property type="term" value="P:protein processing"/>
    <property type="evidence" value="ECO:0007669"/>
    <property type="project" value="TreeGrafter"/>
</dbReference>